<accession>A0A520MDT4</accession>
<proteinExistence type="predicted"/>
<name>A0A520MDT4_9GAMM</name>
<reference evidence="2 3" key="1">
    <citation type="submission" date="2019-02" db="EMBL/GenBank/DDBJ databases">
        <title>Prokaryotic population dynamics and viral predation in marine succession experiment using metagenomics: the confinement effect.</title>
        <authorList>
            <person name="Haro-Moreno J.M."/>
            <person name="Rodriguez-Valera F."/>
            <person name="Lopez-Perez M."/>
        </authorList>
    </citation>
    <scope>NUCLEOTIDE SEQUENCE [LARGE SCALE GENOMIC DNA]</scope>
    <source>
        <strain evidence="2">MED-G170</strain>
    </source>
</reference>
<dbReference type="PANTHER" id="PTHR43464:SF23">
    <property type="entry name" value="JUVENILE HORMONE ACID O-METHYLTRANSFERASE"/>
    <property type="match status" value="1"/>
</dbReference>
<dbReference type="Proteomes" id="UP000315889">
    <property type="component" value="Unassembled WGS sequence"/>
</dbReference>
<dbReference type="InterPro" id="IPR029063">
    <property type="entry name" value="SAM-dependent_MTases_sf"/>
</dbReference>
<dbReference type="GO" id="GO:0010420">
    <property type="term" value="F:polyprenyldihydroxybenzoate methyltransferase activity"/>
    <property type="evidence" value="ECO:0007669"/>
    <property type="project" value="TreeGrafter"/>
</dbReference>
<keyword evidence="2" id="KW-0808">Transferase</keyword>
<comment type="caution">
    <text evidence="2">The sequence shown here is derived from an EMBL/GenBank/DDBJ whole genome shotgun (WGS) entry which is preliminary data.</text>
</comment>
<dbReference type="InterPro" id="IPR013216">
    <property type="entry name" value="Methyltransf_11"/>
</dbReference>
<dbReference type="Gene3D" id="3.40.50.150">
    <property type="entry name" value="Vaccinia Virus protein VP39"/>
    <property type="match status" value="1"/>
</dbReference>
<dbReference type="PANTHER" id="PTHR43464">
    <property type="entry name" value="METHYLTRANSFERASE"/>
    <property type="match status" value="1"/>
</dbReference>
<evidence type="ECO:0000313" key="2">
    <source>
        <dbReference type="EMBL" id="RZO19392.1"/>
    </source>
</evidence>
<gene>
    <name evidence="2" type="ORF">EVB03_07955</name>
</gene>
<dbReference type="CDD" id="cd02440">
    <property type="entry name" value="AdoMet_MTases"/>
    <property type="match status" value="1"/>
</dbReference>
<feature type="domain" description="Methyltransferase type 11" evidence="1">
    <location>
        <begin position="65"/>
        <end position="158"/>
    </location>
</feature>
<dbReference type="Pfam" id="PF08241">
    <property type="entry name" value="Methyltransf_11"/>
    <property type="match status" value="1"/>
</dbReference>
<dbReference type="EMBL" id="SHBP01000012">
    <property type="protein sequence ID" value="RZO19392.1"/>
    <property type="molecule type" value="Genomic_DNA"/>
</dbReference>
<dbReference type="AlphaFoldDB" id="A0A520MDT4"/>
<sequence>MPVTKGPCAFVSEAYSLGQGENIVGFYQKWADDYDDQMLEVDYVAPTVIAQLLCEHVSEKSAEILDVGCGTGLTCRLLAERGYYSLDGIDLSPDMIRVAGGQGIYRDLIVGDVNKTIERETDSYDAVISSGTFTHGHVGPEPFDEIFRILRPGGIFACTVHKDLWELKGFKDKFDFLVGDGICQCLHQKKGRYYETENIDGWFCVYQKSS</sequence>
<organism evidence="2 3">
    <name type="scientific">SAR92 clade bacterium</name>
    <dbReference type="NCBI Taxonomy" id="2315479"/>
    <lineage>
        <taxon>Bacteria</taxon>
        <taxon>Pseudomonadati</taxon>
        <taxon>Pseudomonadota</taxon>
        <taxon>Gammaproteobacteria</taxon>
        <taxon>Cellvibrionales</taxon>
        <taxon>Porticoccaceae</taxon>
        <taxon>SAR92 clade</taxon>
    </lineage>
</organism>
<keyword evidence="2" id="KW-0489">Methyltransferase</keyword>
<evidence type="ECO:0000259" key="1">
    <source>
        <dbReference type="Pfam" id="PF08241"/>
    </source>
</evidence>
<protein>
    <submittedName>
        <fullName evidence="2">Class I SAM-dependent methyltransferase</fullName>
    </submittedName>
</protein>
<dbReference type="GO" id="GO:0032259">
    <property type="term" value="P:methylation"/>
    <property type="evidence" value="ECO:0007669"/>
    <property type="project" value="UniProtKB-KW"/>
</dbReference>
<dbReference type="SUPFAM" id="SSF53335">
    <property type="entry name" value="S-adenosyl-L-methionine-dependent methyltransferases"/>
    <property type="match status" value="1"/>
</dbReference>
<evidence type="ECO:0000313" key="3">
    <source>
        <dbReference type="Proteomes" id="UP000315889"/>
    </source>
</evidence>